<dbReference type="OrthoDB" id="62120at2759"/>
<dbReference type="InterPro" id="IPR050386">
    <property type="entry name" value="Glycosyl_hydrolase_5"/>
</dbReference>
<dbReference type="Pfam" id="PF00150">
    <property type="entry name" value="Cellulase"/>
    <property type="match status" value="1"/>
</dbReference>
<dbReference type="GO" id="GO:0004338">
    <property type="term" value="F:glucan exo-1,3-beta-glucosidase activity"/>
    <property type="evidence" value="ECO:0007669"/>
    <property type="project" value="UniProtKB-EC"/>
</dbReference>
<dbReference type="InterPro" id="IPR001547">
    <property type="entry name" value="Glyco_hydro_5"/>
</dbReference>
<evidence type="ECO:0000256" key="4">
    <source>
        <dbReference type="ARBA" id="ARBA00022692"/>
    </source>
</evidence>
<dbReference type="GO" id="GO:0005886">
    <property type="term" value="C:plasma membrane"/>
    <property type="evidence" value="ECO:0007669"/>
    <property type="project" value="UniProtKB-SubCell"/>
</dbReference>
<dbReference type="FunFam" id="3.20.20.80:FF:000033">
    <property type="entry name" value="Glucan 1,3-beta-glucosidase A"/>
    <property type="match status" value="1"/>
</dbReference>
<dbReference type="PANTHER" id="PTHR31297:SF34">
    <property type="entry name" value="GLUCAN 1,3-BETA-GLUCOSIDASE 2"/>
    <property type="match status" value="1"/>
</dbReference>
<sequence length="519" mass="59452">MKNQGDNINEPKLKDDISEEEKNPKTDQTFLGKLRQRKPRFLILVSAAIIVIVAAILIPVIVVGMNSRASERPTEVNDDGITNPSDQDYIDPFDDSARGNSYAPPLNQNFSYNDKHRIRGINLGGWLLLEPFITPKIFEQSLGPDLIKDEWTLCELLGPEEAKRQLKEHYENFITEQDFKKIAEMGFNHVRIPTGHWALEVFPGEPFVPHLSWQYLLRGIQWARKYGLRVMVELHTAPGSQNGWNHSGREGTVGFLNGTDGELNAERTIHLVTDMIQFFNKPEWSHVVPIFGVLNEPAMYKIPDTKVKEWYHQSYDAIRKILGPNNGPLLTYHDGFLPLNEWHGFFGGAYEKAVLETHLYLIFNNDLVALPRELQVDFPCKAWKNDLNQSIILTGLTMVGEFSVATNDCGKYLNGRGLGARFDGTLEQEGVPLKPVCPTCTCKGVDDWRNFSTEYKQFLLEFMEKQMDAYESGIGWFYWTYKTEDHVNPHWDYLLAWEQGFAPKDVNIRQHTCASVKQE</sequence>
<dbReference type="Proteomes" id="UP000717996">
    <property type="component" value="Unassembled WGS sequence"/>
</dbReference>
<accession>A0A9P6YAS1</accession>
<comment type="subcellular location">
    <subcellularLocation>
        <location evidence="1">Cell membrane</location>
        <topology evidence="1">Single-pass type II membrane protein</topology>
    </subcellularLocation>
</comment>
<evidence type="ECO:0000256" key="18">
    <source>
        <dbReference type="SAM" id="Phobius"/>
    </source>
</evidence>
<evidence type="ECO:0000313" key="21">
    <source>
        <dbReference type="Proteomes" id="UP000717996"/>
    </source>
</evidence>
<feature type="transmembrane region" description="Helical" evidence="18">
    <location>
        <begin position="41"/>
        <end position="65"/>
    </location>
</feature>
<evidence type="ECO:0000256" key="9">
    <source>
        <dbReference type="ARBA" id="ARBA00023180"/>
    </source>
</evidence>
<name>A0A9P6YAS1_RHIOR</name>
<dbReference type="Gene3D" id="3.20.20.80">
    <property type="entry name" value="Glycosidases"/>
    <property type="match status" value="1"/>
</dbReference>
<dbReference type="GO" id="GO:0009251">
    <property type="term" value="P:glucan catabolic process"/>
    <property type="evidence" value="ECO:0007669"/>
    <property type="project" value="TreeGrafter"/>
</dbReference>
<keyword evidence="7 18" id="KW-1133">Transmembrane helix</keyword>
<reference evidence="20" key="1">
    <citation type="journal article" date="2020" name="Microb. Genom.">
        <title>Genetic diversity of clinical and environmental Mucorales isolates obtained from an investigation of mucormycosis cases among solid organ transplant recipients.</title>
        <authorList>
            <person name="Nguyen M.H."/>
            <person name="Kaul D."/>
            <person name="Muto C."/>
            <person name="Cheng S.J."/>
            <person name="Richter R.A."/>
            <person name="Bruno V.M."/>
            <person name="Liu G."/>
            <person name="Beyhan S."/>
            <person name="Sundermann A.J."/>
            <person name="Mounaud S."/>
            <person name="Pasculle A.W."/>
            <person name="Nierman W.C."/>
            <person name="Driscoll E."/>
            <person name="Cumbie R."/>
            <person name="Clancy C.J."/>
            <person name="Dupont C.L."/>
        </authorList>
    </citation>
    <scope>NUCLEOTIDE SEQUENCE</scope>
    <source>
        <strain evidence="20">GL16</strain>
    </source>
</reference>
<evidence type="ECO:0000313" key="20">
    <source>
        <dbReference type="EMBL" id="KAG1543603.1"/>
    </source>
</evidence>
<dbReference type="PANTHER" id="PTHR31297">
    <property type="entry name" value="GLUCAN ENDO-1,6-BETA-GLUCOSIDASE B"/>
    <property type="match status" value="1"/>
</dbReference>
<comment type="caution">
    <text evidence="20">The sequence shown here is derived from an EMBL/GenBank/DDBJ whole genome shotgun (WGS) entry which is preliminary data.</text>
</comment>
<comment type="catalytic activity">
    <reaction evidence="12">
        <text>Successive hydrolysis of beta-D-glucose units from the non-reducing ends of (1-&gt;3)-beta-D-glucans, releasing alpha-glucose.</text>
        <dbReference type="EC" id="3.2.1.58"/>
    </reaction>
</comment>
<dbReference type="GO" id="GO:0005576">
    <property type="term" value="C:extracellular region"/>
    <property type="evidence" value="ECO:0007669"/>
    <property type="project" value="TreeGrafter"/>
</dbReference>
<feature type="compositionally biased region" description="Basic and acidic residues" evidence="17">
    <location>
        <begin position="9"/>
        <end position="25"/>
    </location>
</feature>
<dbReference type="SUPFAM" id="SSF51445">
    <property type="entry name" value="(Trans)glycosidases"/>
    <property type="match status" value="1"/>
</dbReference>
<evidence type="ECO:0000256" key="7">
    <source>
        <dbReference type="ARBA" id="ARBA00022989"/>
    </source>
</evidence>
<keyword evidence="8 18" id="KW-0472">Membrane</keyword>
<evidence type="ECO:0000256" key="14">
    <source>
        <dbReference type="ARBA" id="ARBA00038929"/>
    </source>
</evidence>
<keyword evidence="5 16" id="KW-0378">Hydrolase</keyword>
<evidence type="ECO:0000256" key="2">
    <source>
        <dbReference type="ARBA" id="ARBA00005641"/>
    </source>
</evidence>
<evidence type="ECO:0000256" key="8">
    <source>
        <dbReference type="ARBA" id="ARBA00023136"/>
    </source>
</evidence>
<comment type="function">
    <text evidence="13">Glucosidase involved in the degradation of cellulosic biomass. Active on lichenan.</text>
</comment>
<gene>
    <name evidence="20" type="ORF">G6F51_006575</name>
</gene>
<keyword evidence="11" id="KW-0961">Cell wall biogenesis/degradation</keyword>
<proteinExistence type="inferred from homology"/>
<evidence type="ECO:0000256" key="6">
    <source>
        <dbReference type="ARBA" id="ARBA00022968"/>
    </source>
</evidence>
<dbReference type="GO" id="GO:0009986">
    <property type="term" value="C:cell surface"/>
    <property type="evidence" value="ECO:0007669"/>
    <property type="project" value="TreeGrafter"/>
</dbReference>
<dbReference type="EMBL" id="JAANIT010000904">
    <property type="protein sequence ID" value="KAG1543603.1"/>
    <property type="molecule type" value="Genomic_DNA"/>
</dbReference>
<comment type="similarity">
    <text evidence="2 16">Belongs to the glycosyl hydrolase 5 (cellulase A) family.</text>
</comment>
<organism evidence="20 21">
    <name type="scientific">Rhizopus oryzae</name>
    <name type="common">Mucormycosis agent</name>
    <name type="synonym">Rhizopus arrhizus var. delemar</name>
    <dbReference type="NCBI Taxonomy" id="64495"/>
    <lineage>
        <taxon>Eukaryota</taxon>
        <taxon>Fungi</taxon>
        <taxon>Fungi incertae sedis</taxon>
        <taxon>Mucoromycota</taxon>
        <taxon>Mucoromycotina</taxon>
        <taxon>Mucoromycetes</taxon>
        <taxon>Mucorales</taxon>
        <taxon>Mucorineae</taxon>
        <taxon>Rhizopodaceae</taxon>
        <taxon>Rhizopus</taxon>
    </lineage>
</organism>
<evidence type="ECO:0000259" key="19">
    <source>
        <dbReference type="Pfam" id="PF00150"/>
    </source>
</evidence>
<evidence type="ECO:0000256" key="17">
    <source>
        <dbReference type="SAM" id="MobiDB-lite"/>
    </source>
</evidence>
<feature type="domain" description="Glycoside hydrolase family 5" evidence="19">
    <location>
        <begin position="170"/>
        <end position="325"/>
    </location>
</feature>
<protein>
    <recommendedName>
        <fullName evidence="14">glucan 1,3-beta-glucosidase</fullName>
        <ecNumber evidence="14">3.2.1.58</ecNumber>
    </recommendedName>
    <alternativeName>
        <fullName evidence="15">Exo-1,3-beta-glucanase D</fullName>
    </alternativeName>
</protein>
<dbReference type="EC" id="3.2.1.58" evidence="14"/>
<keyword evidence="10 16" id="KW-0326">Glycosidase</keyword>
<dbReference type="GO" id="GO:0071555">
    <property type="term" value="P:cell wall organization"/>
    <property type="evidence" value="ECO:0007669"/>
    <property type="project" value="UniProtKB-KW"/>
</dbReference>
<keyword evidence="9" id="KW-0325">Glycoprotein</keyword>
<evidence type="ECO:0000256" key="5">
    <source>
        <dbReference type="ARBA" id="ARBA00022801"/>
    </source>
</evidence>
<evidence type="ECO:0000256" key="16">
    <source>
        <dbReference type="RuleBase" id="RU361153"/>
    </source>
</evidence>
<evidence type="ECO:0000256" key="3">
    <source>
        <dbReference type="ARBA" id="ARBA00022475"/>
    </source>
</evidence>
<evidence type="ECO:0000256" key="10">
    <source>
        <dbReference type="ARBA" id="ARBA00023295"/>
    </source>
</evidence>
<evidence type="ECO:0000256" key="15">
    <source>
        <dbReference type="ARBA" id="ARBA00041260"/>
    </source>
</evidence>
<dbReference type="AlphaFoldDB" id="A0A9P6YAS1"/>
<keyword evidence="4 18" id="KW-0812">Transmembrane</keyword>
<evidence type="ECO:0000256" key="1">
    <source>
        <dbReference type="ARBA" id="ARBA00004401"/>
    </source>
</evidence>
<keyword evidence="6" id="KW-0735">Signal-anchor</keyword>
<keyword evidence="3" id="KW-1003">Cell membrane</keyword>
<feature type="region of interest" description="Disordered" evidence="17">
    <location>
        <begin position="1"/>
        <end position="28"/>
    </location>
</feature>
<evidence type="ECO:0000256" key="12">
    <source>
        <dbReference type="ARBA" id="ARBA00036824"/>
    </source>
</evidence>
<dbReference type="InterPro" id="IPR017853">
    <property type="entry name" value="GH"/>
</dbReference>
<evidence type="ECO:0000256" key="11">
    <source>
        <dbReference type="ARBA" id="ARBA00023316"/>
    </source>
</evidence>
<evidence type="ECO:0000256" key="13">
    <source>
        <dbReference type="ARBA" id="ARBA00037126"/>
    </source>
</evidence>